<reference evidence="4" key="1">
    <citation type="submission" date="2022-11" db="UniProtKB">
        <authorList>
            <consortium name="WormBaseParasite"/>
        </authorList>
    </citation>
    <scope>IDENTIFICATION</scope>
</reference>
<organism evidence="3 4">
    <name type="scientific">Acrobeloides nanus</name>
    <dbReference type="NCBI Taxonomy" id="290746"/>
    <lineage>
        <taxon>Eukaryota</taxon>
        <taxon>Metazoa</taxon>
        <taxon>Ecdysozoa</taxon>
        <taxon>Nematoda</taxon>
        <taxon>Chromadorea</taxon>
        <taxon>Rhabditida</taxon>
        <taxon>Tylenchina</taxon>
        <taxon>Cephalobomorpha</taxon>
        <taxon>Cephaloboidea</taxon>
        <taxon>Cephalobidae</taxon>
        <taxon>Acrobeloides</taxon>
    </lineage>
</organism>
<dbReference type="WBParaSite" id="ACRNAN_Path_226.g844.t2">
    <property type="protein sequence ID" value="ACRNAN_Path_226.g844.t2"/>
    <property type="gene ID" value="ACRNAN_Path_226.g844"/>
</dbReference>
<keyword evidence="3" id="KW-1185">Reference proteome</keyword>
<evidence type="ECO:0000313" key="3">
    <source>
        <dbReference type="Proteomes" id="UP000887540"/>
    </source>
</evidence>
<dbReference type="Pfam" id="PF01585">
    <property type="entry name" value="G-patch"/>
    <property type="match status" value="1"/>
</dbReference>
<name>A0A914C3W0_9BILA</name>
<sequence length="670" mass="76720">MHASRIDITDVDVANVDVTNDDVTDVYIKDADITDGSPYEPEKALVYPVVGEAIEHQIGIIKETEARKEKDKSNVIWKGKPSNRLLRLENQPSPEELRLRAGVPIRLVYPCSSGLRHRYLLEVLLFKEKLAQDPENIEIHEKLKESQKKLHSNDQIRNWESQNFGSFFYCQRVKILTEDELEPDDTRFYSWSTRVNLQKFQPCYGGPGLALMLKTGWKVGKGLGKKEDGQVEPYIVTLKFSNKGLATIEDRPKGLTSQAKNSISILHEYCTKKRMVAPSFDFKTVLDAKNKFIGVMSKALFCGIIFSIPEVMKNSREGKKALCLKILKTALKFTDEEIGKLLCENGKTLKKLKAKNQENGADDKKSNEGNTDVILKDKEYAIPFATDMKDGKRKLAHKLLIKELRFDETDLGNPKVNWLNQSKNNVKEKELNQVVPNDENLPIASSSNQNLKDNEVVPESSGLNNKEPNEEMNKKQAVFPSDEEEFFGKEFLEILNKENLETIERQSVFPDDSEEFFDKEFLELLSESNFKMFPEKTQENKMVEHQILEETKNLEATVNCQNSIQNDTCFEDNEVDVEEVQEIEEPSNTFNLSSIKKLISNKGGQIYYDKLKEIYFERIGEVLTISKINQLLGTKEKTPMMAFKKCEAKIFTTSMNISSKLIIHYTEEDK</sequence>
<feature type="domain" description="G-patch" evidence="2">
    <location>
        <begin position="204"/>
        <end position="250"/>
    </location>
</feature>
<dbReference type="GO" id="GO:0003723">
    <property type="term" value="F:RNA binding"/>
    <property type="evidence" value="ECO:0007669"/>
    <property type="project" value="InterPro"/>
</dbReference>
<dbReference type="Proteomes" id="UP000887540">
    <property type="component" value="Unplaced"/>
</dbReference>
<dbReference type="SMART" id="SM00443">
    <property type="entry name" value="G_patch"/>
    <property type="match status" value="1"/>
</dbReference>
<dbReference type="InterPro" id="IPR000467">
    <property type="entry name" value="G_patch_dom"/>
</dbReference>
<feature type="region of interest" description="Disordered" evidence="1">
    <location>
        <begin position="433"/>
        <end position="475"/>
    </location>
</feature>
<proteinExistence type="predicted"/>
<evidence type="ECO:0000313" key="4">
    <source>
        <dbReference type="WBParaSite" id="ACRNAN_Path_226.g844.t2"/>
    </source>
</evidence>
<dbReference type="PANTHER" id="PTHR46528">
    <property type="entry name" value="PROTEIN SON"/>
    <property type="match status" value="1"/>
</dbReference>
<dbReference type="GO" id="GO:0051726">
    <property type="term" value="P:regulation of cell cycle"/>
    <property type="evidence" value="ECO:0007669"/>
    <property type="project" value="InterPro"/>
</dbReference>
<evidence type="ECO:0000259" key="2">
    <source>
        <dbReference type="PROSITE" id="PS50174"/>
    </source>
</evidence>
<evidence type="ECO:0000256" key="1">
    <source>
        <dbReference type="SAM" id="MobiDB-lite"/>
    </source>
</evidence>
<protein>
    <submittedName>
        <fullName evidence="4">G-patch domain-containing protein</fullName>
    </submittedName>
</protein>
<dbReference type="PROSITE" id="PS50174">
    <property type="entry name" value="G_PATCH"/>
    <property type="match status" value="1"/>
</dbReference>
<dbReference type="InterPro" id="IPR032922">
    <property type="entry name" value="SON"/>
</dbReference>
<dbReference type="GO" id="GO:0048024">
    <property type="term" value="P:regulation of mRNA splicing, via spliceosome"/>
    <property type="evidence" value="ECO:0007669"/>
    <property type="project" value="TreeGrafter"/>
</dbReference>
<dbReference type="PANTHER" id="PTHR46528:SF1">
    <property type="entry name" value="PROTEIN SON"/>
    <property type="match status" value="1"/>
</dbReference>
<accession>A0A914C3W0</accession>
<dbReference type="AlphaFoldDB" id="A0A914C3W0"/>